<dbReference type="HOGENOM" id="CLU_1072395_0_0_4"/>
<accession>Q7NV98</accession>
<keyword evidence="3" id="KW-1185">Reference proteome</keyword>
<evidence type="ECO:0000256" key="1">
    <source>
        <dbReference type="SAM" id="MobiDB-lite"/>
    </source>
</evidence>
<feature type="region of interest" description="Disordered" evidence="1">
    <location>
        <begin position="92"/>
        <end position="111"/>
    </location>
</feature>
<dbReference type="KEGG" id="cvi:CV_2445"/>
<sequence length="259" mass="28850">MPEQPLPADDGIVIIAQAPLQSLQLAEQALVVPAQSQIGEKLGRIAQFFALFSQFVPLPDRMSGFRLQFANGFALPLQRLVCQHWQRRLPARRQPGQAIQQSRRQRGPAPRRQCYAASGAAVLAGRAQRGRGRRQAGVPQLGLEGGKRFQRQHIQVARFAEYAGQPFQVARYSFPFPSPNQGREYGKRGSQPADRHAGLVDGLGLVPFANGWRIGQKVPQTFQRDALQRLIASHVRLQARNARLGTISGQMRWRALLTQ</sequence>
<dbReference type="AlphaFoldDB" id="Q7NV98"/>
<evidence type="ECO:0000313" key="3">
    <source>
        <dbReference type="Proteomes" id="UP000001424"/>
    </source>
</evidence>
<evidence type="ECO:0000313" key="2">
    <source>
        <dbReference type="EMBL" id="AAQ60117.1"/>
    </source>
</evidence>
<reference evidence="2 3" key="1">
    <citation type="journal article" date="2003" name="Proc. Natl. Acad. Sci. U.S.A.">
        <title>The complete genome sequence of Chromobacterium violaceum reveals remarkable and exploitable bacterial adaptability.</title>
        <authorList>
            <person name="Vasconcelos A.T.R."/>
            <person name="de Almeida D.F."/>
            <person name="Almeida F.C."/>
            <person name="de Almeida L.G.P."/>
            <person name="de Almeida R."/>
            <person name="Goncalves J.A.A."/>
            <person name="Andrade E.M."/>
            <person name="Antonio R.V."/>
            <person name="Araripe J."/>
            <person name="de Araujo M.F.F."/>
            <person name="Filho S.A."/>
            <person name="Azevedo V."/>
            <person name="Batista A.J."/>
            <person name="Bataus L.A.M."/>
            <person name="Batista J.S."/>
            <person name="Belo A."/>
            <person name="vander Berg C."/>
            <person name="Blamey J."/>
            <person name="Bogo M."/>
            <person name="Bonato S."/>
            <person name="Bordignon J."/>
            <person name="Brito C.A."/>
            <person name="Brocchi M."/>
            <person name="Burity H.A."/>
            <person name="Camargo A.A."/>
            <person name="Cardoso D.D.P."/>
            <person name="Carneiro N.P."/>
            <person name="Carraro D.M."/>
            <person name="Carvalho C.M.B."/>
            <person name="Cascardo J.C.M."/>
            <person name="Cavada B.S."/>
            <person name="Chueire L.M.O."/>
            <person name="Pasa T.B.C."/>
            <person name="Duran N."/>
            <person name="Fagundes N."/>
            <person name="Falcao C.L."/>
            <person name="Fantinatti F."/>
            <person name="Farias I.P."/>
            <person name="Felipe M.S.S."/>
            <person name="Ferrari L.P."/>
            <person name="Ferro J.A."/>
            <person name="Ferro M.I.T."/>
            <person name="Franco G.R."/>
            <person name="Freitas N.S.A."/>
            <person name="Furlan L.R."/>
            <person name="Gazzinelli R.T."/>
            <person name="Gomes E.A."/>
            <person name="Goncalves P.R."/>
            <person name="Grangeiro T.B."/>
            <person name="Grattapaglia D."/>
            <person name="Grisard E.C."/>
            <person name="Guimaraes C.T."/>
            <person name="Hanna E.S."/>
            <person name="Hungria M."/>
            <person name="Jardim S.N."/>
            <person name="Laurino J."/>
            <person name="Leoi L.C.T."/>
            <person name="Fassarella L."/>
            <person name="Lima A."/>
            <person name="Loureiro M.F."/>
            <person name="Lyra M.C.P."/>
            <person name="Macedo M."/>
            <person name="Madeira H.M.F."/>
            <person name="Manfio G.P."/>
            <person name="Maranhao A.Q."/>
            <person name="Martins W.S."/>
            <person name="di Mauro S.M.Z."/>
            <person name="de Medeiros S.R.B."/>
            <person name="Meissner R.D.V."/>
            <person name="Menck C.F.M."/>
            <person name="Moreira M.A.M."/>
            <person name="Nascimento F.F."/>
            <person name="Nicolas M.F."/>
            <person name="Oliveira J.G."/>
            <person name="Oliveira S.C."/>
            <person name="Paixao R.F.C."/>
            <person name="Parente J.A."/>
            <person name="Pedrosa F.O."/>
            <person name="Pena S.J.D."/>
            <person name="Perreira J.O."/>
            <person name="Perreira M."/>
            <person name="Pinto L.S.R.C."/>
            <person name="Pinto L.S."/>
            <person name="Porto J.I.R."/>
            <person name="Potrich D.P."/>
            <person name="Neto C.E.R."/>
            <person name="Reis A.M.M."/>
            <person name="Rigo L.U."/>
            <person name="Rondinelli E."/>
            <person name="dos Santos E.B.P."/>
            <person name="Santos F.R."/>
            <person name="Schneider M.P.C."/>
            <person name="Seuanez H.N."/>
            <person name="Silva A.M.R."/>
            <person name="da Silva A.L.C."/>
            <person name="Silva D.W."/>
            <person name="Silva R."/>
            <person name="Simoes I.C."/>
            <person name="Simon D."/>
            <person name="Soares C.M.A."/>
            <person name="Soares R.B.A."/>
            <person name="Souza E.M."/>
            <person name="Souza K.R.L."/>
            <person name="Souza R.C."/>
            <person name="Steffens M.B.R."/>
            <person name="Steindel M."/>
            <person name="Teixeira S.R."/>
            <person name="Urmenyi T."/>
            <person name="Vettore A."/>
            <person name="Wassem R."/>
            <person name="Zaha A."/>
            <person name="Simpson A.J.G."/>
        </authorList>
    </citation>
    <scope>NUCLEOTIDE SEQUENCE [LARGE SCALE GENOMIC DNA]</scope>
    <source>
        <strain evidence="3">ATCC 12472 / DSM 30191 / JCM 1249 / NBRC 12614 / NCIMB 9131 / NCTC 9757</strain>
    </source>
</reference>
<gene>
    <name evidence="2" type="ordered locus">CV_2445</name>
</gene>
<proteinExistence type="predicted"/>
<dbReference type="Proteomes" id="UP000001424">
    <property type="component" value="Chromosome"/>
</dbReference>
<protein>
    <submittedName>
        <fullName evidence="2">Uncharacterized protein</fullName>
    </submittedName>
</protein>
<organism evidence="2 3">
    <name type="scientific">Chromobacterium violaceum (strain ATCC 12472 / DSM 30191 / JCM 1249 / CCUG 213 / NBRC 12614 / NCIMB 9131 / NCTC 9757 / MK)</name>
    <dbReference type="NCBI Taxonomy" id="243365"/>
    <lineage>
        <taxon>Bacteria</taxon>
        <taxon>Pseudomonadati</taxon>
        <taxon>Pseudomonadota</taxon>
        <taxon>Betaproteobacteria</taxon>
        <taxon>Neisseriales</taxon>
        <taxon>Chromobacteriaceae</taxon>
        <taxon>Chromobacterium</taxon>
    </lineage>
</organism>
<dbReference type="EMBL" id="AE016825">
    <property type="protein sequence ID" value="AAQ60117.1"/>
    <property type="molecule type" value="Genomic_DNA"/>
</dbReference>
<name>Q7NV98_CHRVO</name>